<reference evidence="12" key="1">
    <citation type="submission" date="2020-12" db="EMBL/GenBank/DDBJ databases">
        <authorList>
            <person name="Iha C."/>
        </authorList>
    </citation>
    <scope>NUCLEOTIDE SEQUENCE</scope>
</reference>
<dbReference type="PROSITE" id="PS00680">
    <property type="entry name" value="MAP_1"/>
    <property type="match status" value="1"/>
</dbReference>
<keyword evidence="1 8" id="KW-0031">Aminopeptidase</keyword>
<dbReference type="GO" id="GO:0006508">
    <property type="term" value="P:proteolysis"/>
    <property type="evidence" value="ECO:0007669"/>
    <property type="project" value="UniProtKB-KW"/>
</dbReference>
<evidence type="ECO:0000313" key="13">
    <source>
        <dbReference type="Proteomes" id="UP000708148"/>
    </source>
</evidence>
<gene>
    <name evidence="12" type="ORF">OSTQU699_LOCUS7471</name>
</gene>
<feature type="binding site" evidence="8">
    <location>
        <position position="352"/>
    </location>
    <ligand>
        <name>Zn(2+)</name>
        <dbReference type="ChEBI" id="CHEBI:29105"/>
        <label>4</label>
        <note>catalytic</note>
    </ligand>
</feature>
<dbReference type="PANTHER" id="PTHR43330:SF7">
    <property type="entry name" value="METHIONINE AMINOPEPTIDASE 1"/>
    <property type="match status" value="1"/>
</dbReference>
<dbReference type="PRINTS" id="PR00599">
    <property type="entry name" value="MAPEPTIDASE"/>
</dbReference>
<comment type="subunit">
    <text evidence="8">Associates with the 60S ribosomal subunit of the 80S translational complex.</text>
</comment>
<evidence type="ECO:0000256" key="9">
    <source>
        <dbReference type="PROSITE-ProRule" id="PRU01357"/>
    </source>
</evidence>
<feature type="domain" description="C6H2-type" evidence="11">
    <location>
        <begin position="12"/>
        <end position="65"/>
    </location>
</feature>
<organism evidence="12 13">
    <name type="scientific">Ostreobium quekettii</name>
    <dbReference type="NCBI Taxonomy" id="121088"/>
    <lineage>
        <taxon>Eukaryota</taxon>
        <taxon>Viridiplantae</taxon>
        <taxon>Chlorophyta</taxon>
        <taxon>core chlorophytes</taxon>
        <taxon>Ulvophyceae</taxon>
        <taxon>TCBD clade</taxon>
        <taxon>Bryopsidales</taxon>
        <taxon>Ostreobineae</taxon>
        <taxon>Ostreobiaceae</taxon>
        <taxon>Ostreobium</taxon>
    </lineage>
</organism>
<comment type="similarity">
    <text evidence="8 9">Belongs to the peptidase M24A family. Methionine aminopeptidase type 1 subfamily.</text>
</comment>
<accession>A0A8S1J7B5</accession>
<comment type="cofactor">
    <cofactor evidence="8">
        <name>Zn(2+)</name>
        <dbReference type="ChEBI" id="CHEBI:29105"/>
    </cofactor>
    <cofactor evidence="8">
        <name>Co(2+)</name>
        <dbReference type="ChEBI" id="CHEBI:48828"/>
    </cofactor>
    <cofactor evidence="8">
        <name>Mn(2+)</name>
        <dbReference type="ChEBI" id="CHEBI:29035"/>
    </cofactor>
    <cofactor evidence="8">
        <name>Fe(2+)</name>
        <dbReference type="ChEBI" id="CHEBI:29033"/>
    </cofactor>
    <text evidence="8">Binds 2 divalent metal cations per subunit. Has a high-affinity and a low affinity metal-binding site. The true nature of the physiological cofactor is under debate. The enzyme is active with zinc, cobalt, manganese or divalent iron ions. Has high activity with zinc; zinc cofactor is transferred into the active site region by the ZNG1 zinc chaperone.</text>
</comment>
<feature type="binding site" evidence="8">
    <location>
        <position position="225"/>
    </location>
    <ligand>
        <name>Zn(2+)</name>
        <dbReference type="ChEBI" id="CHEBI:29105"/>
        <label>4</label>
        <note>catalytic</note>
    </ligand>
</feature>
<dbReference type="SUPFAM" id="SSF55920">
    <property type="entry name" value="Creatinase/aminopeptidase"/>
    <property type="match status" value="1"/>
</dbReference>
<dbReference type="InterPro" id="IPR000994">
    <property type="entry name" value="Pept_M24"/>
</dbReference>
<evidence type="ECO:0000256" key="8">
    <source>
        <dbReference type="HAMAP-Rule" id="MF_03174"/>
    </source>
</evidence>
<dbReference type="PANTHER" id="PTHR43330">
    <property type="entry name" value="METHIONINE AMINOPEPTIDASE"/>
    <property type="match status" value="1"/>
</dbReference>
<dbReference type="Gene3D" id="6.10.140.2220">
    <property type="match status" value="1"/>
</dbReference>
<evidence type="ECO:0000256" key="2">
    <source>
        <dbReference type="ARBA" id="ARBA00022490"/>
    </source>
</evidence>
<evidence type="ECO:0000256" key="5">
    <source>
        <dbReference type="ARBA" id="ARBA00022771"/>
    </source>
</evidence>
<protein>
    <recommendedName>
        <fullName evidence="10">Methionine aminopeptidase</fullName>
        <ecNumber evidence="10">3.4.11.18</ecNumber>
    </recommendedName>
</protein>
<name>A0A8S1J7B5_9CHLO</name>
<dbReference type="Pfam" id="PF00557">
    <property type="entry name" value="Peptidase_M24"/>
    <property type="match status" value="1"/>
</dbReference>
<dbReference type="GO" id="GO:0008270">
    <property type="term" value="F:zinc ion binding"/>
    <property type="evidence" value="ECO:0007669"/>
    <property type="project" value="UniProtKB-KW"/>
</dbReference>
<dbReference type="HAMAP" id="MF_01974">
    <property type="entry name" value="MetAP_1"/>
    <property type="match status" value="1"/>
</dbReference>
<evidence type="ECO:0000256" key="10">
    <source>
        <dbReference type="RuleBase" id="RU003653"/>
    </source>
</evidence>
<keyword evidence="6 8" id="KW-0378">Hydrolase</keyword>
<feature type="binding site" evidence="8">
    <location>
        <position position="321"/>
    </location>
    <ligand>
        <name>Zn(2+)</name>
        <dbReference type="ChEBI" id="CHEBI:29105"/>
        <label>4</label>
        <note>catalytic</note>
    </ligand>
</feature>
<dbReference type="EMBL" id="CAJHUC010001711">
    <property type="protein sequence ID" value="CAD7702114.1"/>
    <property type="molecule type" value="Genomic_DNA"/>
</dbReference>
<dbReference type="Pfam" id="PF15801">
    <property type="entry name" value="zf-C6H2"/>
    <property type="match status" value="1"/>
</dbReference>
<dbReference type="NCBIfam" id="TIGR00500">
    <property type="entry name" value="met_pdase_I"/>
    <property type="match status" value="1"/>
</dbReference>
<feature type="binding site" evidence="8">
    <location>
        <position position="288"/>
    </location>
    <ligand>
        <name>Zn(2+)</name>
        <dbReference type="ChEBI" id="CHEBI:29105"/>
        <label>4</label>
        <note>catalytic</note>
    </ligand>
</feature>
<dbReference type="Gene3D" id="3.90.230.10">
    <property type="entry name" value="Creatinase/methionine aminopeptidase superfamily"/>
    <property type="match status" value="1"/>
</dbReference>
<dbReference type="GO" id="GO:0005829">
    <property type="term" value="C:cytosol"/>
    <property type="evidence" value="ECO:0007669"/>
    <property type="project" value="TreeGrafter"/>
</dbReference>
<dbReference type="InterPro" id="IPR036005">
    <property type="entry name" value="Creatinase/aminopeptidase-like"/>
</dbReference>
<sequence length="385" mass="43169">MSTQEAPSASQRQLCARCKDQAKLHCPKCLNLDLPKFLGAFCSQDCFKAGWSEHKKVHQTSGAWLYCRRRGQDFSPQFPDFKWTGPLRPDRVGPPRLGRFQRAFKGQIIQKEGYQRVRFEAVPVWRGKELAALKNACRLGREVLDKAHAAVQPGITTDEIDRVVHEATIEADAYPSPRNYYHFPKSVCTSVNEVICHGIPDCRPLEDGDIVNVDVTVYHRGFHGDLNETFTVGDVSDEHKLLIKVAHDCLAHAIEIVKPGTRYRDLGEVIQKHAAAHGFSVVKSYCGHGIGRLFHCAPNVPHYSHNKAVGTMKEGHVFTIEPMINEGIHKDVTWPDCWTAATADGKRSAQFEHTLLVTHSGVEVLTERLPTSPLLWWQKDGGIIS</sequence>
<comment type="subcellular location">
    <subcellularLocation>
        <location evidence="8">Cytoplasm</location>
    </subcellularLocation>
</comment>
<dbReference type="Proteomes" id="UP000708148">
    <property type="component" value="Unassembled WGS sequence"/>
</dbReference>
<dbReference type="PROSITE" id="PS52013">
    <property type="entry name" value="ZF_C6H2"/>
    <property type="match status" value="1"/>
</dbReference>
<evidence type="ECO:0000313" key="12">
    <source>
        <dbReference type="EMBL" id="CAD7702114.1"/>
    </source>
</evidence>
<dbReference type="InterPro" id="IPR002467">
    <property type="entry name" value="Pept_M24A_MAP1"/>
</dbReference>
<feature type="binding site" evidence="8">
    <location>
        <position position="214"/>
    </location>
    <ligand>
        <name>Zn(2+)</name>
        <dbReference type="ChEBI" id="CHEBI:29105"/>
        <label>3</label>
    </ligand>
</feature>
<evidence type="ECO:0000256" key="3">
    <source>
        <dbReference type="ARBA" id="ARBA00022670"/>
    </source>
</evidence>
<keyword evidence="4 8" id="KW-0479">Metal-binding</keyword>
<evidence type="ECO:0000256" key="4">
    <source>
        <dbReference type="ARBA" id="ARBA00022723"/>
    </source>
</evidence>
<dbReference type="InterPro" id="IPR001714">
    <property type="entry name" value="Pept_M24_MAP"/>
</dbReference>
<evidence type="ECO:0000256" key="6">
    <source>
        <dbReference type="ARBA" id="ARBA00022801"/>
    </source>
</evidence>
<dbReference type="CDD" id="cd01086">
    <property type="entry name" value="MetAP1"/>
    <property type="match status" value="1"/>
</dbReference>
<feature type="binding site" evidence="8">
    <location>
        <position position="197"/>
    </location>
    <ligand>
        <name>a protein</name>
        <dbReference type="ChEBI" id="CHEBI:16541"/>
    </ligand>
    <ligandPart>
        <name>N-terminal L-methionine residue</name>
        <dbReference type="ChEBI" id="CHEBI:64731"/>
    </ligandPart>
</feature>
<dbReference type="GO" id="GO:0070006">
    <property type="term" value="F:metalloaminopeptidase activity"/>
    <property type="evidence" value="ECO:0007669"/>
    <property type="project" value="UniProtKB-UniRule"/>
</dbReference>
<evidence type="ECO:0000259" key="11">
    <source>
        <dbReference type="PROSITE" id="PS52013"/>
    </source>
</evidence>
<keyword evidence="13" id="KW-1185">Reference proteome</keyword>
<keyword evidence="2 8" id="KW-0963">Cytoplasm</keyword>
<comment type="cofactor">
    <cofactor evidence="10">
        <name>Co(2+)</name>
        <dbReference type="ChEBI" id="CHEBI:48828"/>
    </cofactor>
    <cofactor evidence="10">
        <name>Zn(2+)</name>
        <dbReference type="ChEBI" id="CHEBI:29105"/>
    </cofactor>
    <cofactor evidence="10">
        <name>Mn(2+)</name>
        <dbReference type="ChEBI" id="CHEBI:29035"/>
    </cofactor>
    <cofactor evidence="10">
        <name>Fe(2+)</name>
        <dbReference type="ChEBI" id="CHEBI:29033"/>
    </cofactor>
    <text evidence="10">Binds 2 divalent metal cations per subunit. Has a high-affinity and a low affinity metal-binding site. The true nature of the physiological cofactor is under debate. The enzyme is active with cobalt, zinc, manganese or divalent iron ions.</text>
</comment>
<evidence type="ECO:0000256" key="1">
    <source>
        <dbReference type="ARBA" id="ARBA00022438"/>
    </source>
</evidence>
<comment type="catalytic activity">
    <reaction evidence="8 10">
        <text>Release of N-terminal amino acids, preferentially methionine, from peptides and arylamides.</text>
        <dbReference type="EC" id="3.4.11.18"/>
    </reaction>
</comment>
<dbReference type="AlphaFoldDB" id="A0A8S1J7B5"/>
<feature type="binding site" evidence="8">
    <location>
        <position position="295"/>
    </location>
    <ligand>
        <name>a protein</name>
        <dbReference type="ChEBI" id="CHEBI:16541"/>
    </ligand>
    <ligandPart>
        <name>N-terminal L-methionine residue</name>
        <dbReference type="ChEBI" id="CHEBI:64731"/>
    </ligandPart>
</feature>
<comment type="caution">
    <text evidence="12">The sequence shown here is derived from an EMBL/GenBank/DDBJ whole genome shotgun (WGS) entry which is preliminary data.</text>
</comment>
<dbReference type="EC" id="3.4.11.18" evidence="10"/>
<keyword evidence="5 9" id="KW-0863">Zinc-finger</keyword>
<feature type="binding site" evidence="8">
    <location>
        <position position="225"/>
    </location>
    <ligand>
        <name>Zn(2+)</name>
        <dbReference type="ChEBI" id="CHEBI:29105"/>
        <label>3</label>
    </ligand>
</feature>
<proteinExistence type="inferred from homology"/>
<dbReference type="OrthoDB" id="3209743at2759"/>
<keyword evidence="7" id="KW-0862">Zinc</keyword>
<feature type="binding site" evidence="8">
    <location>
        <position position="352"/>
    </location>
    <ligand>
        <name>Zn(2+)</name>
        <dbReference type="ChEBI" id="CHEBI:29105"/>
        <label>3</label>
    </ligand>
</feature>
<dbReference type="GO" id="GO:0004239">
    <property type="term" value="F:initiator methionyl aminopeptidase activity"/>
    <property type="evidence" value="ECO:0007669"/>
    <property type="project" value="UniProtKB-UniRule"/>
</dbReference>
<keyword evidence="3 8" id="KW-0645">Protease</keyword>
<evidence type="ECO:0000256" key="7">
    <source>
        <dbReference type="ARBA" id="ARBA00022833"/>
    </source>
</evidence>
<comment type="function">
    <text evidence="8 10">Cotranslationally removes the N-terminal methionine from nascent proteins. The N-terminal methionine is often cleaved when the second residue in the primary sequence is small and uncharged (Met-Ala-, Cys, Gly, Pro, Ser, Thr, or Val).</text>
</comment>
<dbReference type="InterPro" id="IPR031615">
    <property type="entry name" value="Zfn-C6H2"/>
</dbReference>